<organism evidence="1 2">
    <name type="scientific">Geofilum rubicundum JCM 15548</name>
    <dbReference type="NCBI Taxonomy" id="1236989"/>
    <lineage>
        <taxon>Bacteria</taxon>
        <taxon>Pseudomonadati</taxon>
        <taxon>Bacteroidota</taxon>
        <taxon>Bacteroidia</taxon>
        <taxon>Marinilabiliales</taxon>
        <taxon>Marinilabiliaceae</taxon>
        <taxon>Geofilum</taxon>
    </lineage>
</organism>
<dbReference type="EMBL" id="BAZW01000015">
    <property type="protein sequence ID" value="GAO29891.1"/>
    <property type="molecule type" value="Genomic_DNA"/>
</dbReference>
<dbReference type="AlphaFoldDB" id="A0A0E9LXP9"/>
<reference evidence="1 2" key="1">
    <citation type="journal article" date="2015" name="Microbes Environ.">
        <title>Distribution and evolution of nitrogen fixation genes in the phylum bacteroidetes.</title>
        <authorList>
            <person name="Inoue J."/>
            <person name="Oshima K."/>
            <person name="Suda W."/>
            <person name="Sakamoto M."/>
            <person name="Iino T."/>
            <person name="Noda S."/>
            <person name="Hongoh Y."/>
            <person name="Hattori M."/>
            <person name="Ohkuma M."/>
        </authorList>
    </citation>
    <scope>NUCLEOTIDE SEQUENCE [LARGE SCALE GENOMIC DNA]</scope>
    <source>
        <strain evidence="1">JCM 15548</strain>
    </source>
</reference>
<dbReference type="Proteomes" id="UP000032900">
    <property type="component" value="Unassembled WGS sequence"/>
</dbReference>
<proteinExistence type="predicted"/>
<dbReference type="SUPFAM" id="SSF101898">
    <property type="entry name" value="NHL repeat"/>
    <property type="match status" value="1"/>
</dbReference>
<accession>A0A0E9LXP9</accession>
<dbReference type="InterPro" id="IPR011042">
    <property type="entry name" value="6-blade_b-propeller_TolB-like"/>
</dbReference>
<evidence type="ECO:0008006" key="3">
    <source>
        <dbReference type="Google" id="ProtNLM"/>
    </source>
</evidence>
<dbReference type="Pfam" id="PF17170">
    <property type="entry name" value="DUF5128"/>
    <property type="match status" value="1"/>
</dbReference>
<comment type="caution">
    <text evidence="1">The sequence shown here is derived from an EMBL/GenBank/DDBJ whole genome shotgun (WGS) entry which is preliminary data.</text>
</comment>
<dbReference type="STRING" id="1236989.JCM15548_12125"/>
<sequence>MQTAAEIETSDSILFPVRELIQLENVSGSILNRASKVLQTGERLLILDIKENVVLHFSDDGRFITKLSKEGRGPGEYNQISDICLNVDQTGYLVLDNLNGRILEYSWSNEHLSTQKIDHLPQRMFHRFEVLDKGVIALYSNSEEHRLLIYDTKNDEIIEQGKKIPQWVMSNTPLNIGPSPFFQMEDGIGYYEIFDQTIYKLSSSGISPLVTFDFSPIEFINLDGLKEDASITDNAETIHSKNWVSGIYQVNYSNNHLILRTTYNKVWFTLIYNVSDQEFQTFKFKEYNNVYALGNSPAEKLFFPLYPMNQNHATFISSWFKNKGQVIETNEEDNLFLGVGEISLPDQLKN</sequence>
<evidence type="ECO:0000313" key="1">
    <source>
        <dbReference type="EMBL" id="GAO29891.1"/>
    </source>
</evidence>
<evidence type="ECO:0000313" key="2">
    <source>
        <dbReference type="Proteomes" id="UP000032900"/>
    </source>
</evidence>
<name>A0A0E9LXP9_9BACT</name>
<gene>
    <name evidence="1" type="ORF">JCM15548_12125</name>
</gene>
<keyword evidence="2" id="KW-1185">Reference proteome</keyword>
<protein>
    <recommendedName>
        <fullName evidence="3">6-bladed beta-propeller protein</fullName>
    </recommendedName>
</protein>
<dbReference type="Gene3D" id="2.120.10.30">
    <property type="entry name" value="TolB, C-terminal domain"/>
    <property type="match status" value="1"/>
</dbReference>